<protein>
    <recommendedName>
        <fullName evidence="4">Sel1 repeat family protein</fullName>
    </recommendedName>
</protein>
<dbReference type="Gene3D" id="1.25.40.10">
    <property type="entry name" value="Tetratricopeptide repeat domain"/>
    <property type="match status" value="1"/>
</dbReference>
<dbReference type="InterPro" id="IPR011990">
    <property type="entry name" value="TPR-like_helical_dom_sf"/>
</dbReference>
<dbReference type="Proteomes" id="UP000027583">
    <property type="component" value="Unassembled WGS sequence"/>
</dbReference>
<comment type="caution">
    <text evidence="2">The sequence shown here is derived from an EMBL/GenBank/DDBJ whole genome shotgun (WGS) entry which is preliminary data.</text>
</comment>
<reference evidence="2 3" key="1">
    <citation type="journal article" date="2014" name="Genome Biol. Evol.">
        <title>Acetic acid bacteria genomes reveal functional traits for adaptation to life in insect guts.</title>
        <authorList>
            <person name="Chouaia B."/>
            <person name="Gaiarsa S."/>
            <person name="Crotti E."/>
            <person name="Comandatore F."/>
            <person name="Degli Esposti M."/>
            <person name="Ricci I."/>
            <person name="Alma A."/>
            <person name="Favia G."/>
            <person name="Bandi C."/>
            <person name="Daffonchio D."/>
        </authorList>
    </citation>
    <scope>NUCLEOTIDE SEQUENCE [LARGE SCALE GENOMIC DNA]</scope>
    <source>
        <strain evidence="2 3">SF2.1</strain>
    </source>
</reference>
<evidence type="ECO:0000256" key="1">
    <source>
        <dbReference type="SAM" id="MobiDB-lite"/>
    </source>
</evidence>
<evidence type="ECO:0000313" key="3">
    <source>
        <dbReference type="Proteomes" id="UP000027583"/>
    </source>
</evidence>
<gene>
    <name evidence="2" type="ORF">ASAP_3131</name>
</gene>
<dbReference type="eggNOG" id="COG0790">
    <property type="taxonomic scope" value="Bacteria"/>
</dbReference>
<evidence type="ECO:0008006" key="4">
    <source>
        <dbReference type="Google" id="ProtNLM"/>
    </source>
</evidence>
<dbReference type="AlphaFoldDB" id="A0A060QM00"/>
<sequence>MQADVPEPDRDNHEGEAGITPASPQVIAPRLPPLDNSVAAQLYLAQWNLDRGAMSEAFCLFSQAAQSEHPTCLNMLGRVFEQGWGTKRDVHEARRLFERAASGGEGWAFYNLADLYLNGDGVVQDRVRACTLYMEAARRGVGKAFNMLGLIHEDGYGACPANPLHARDYYRAGRDCGDAAAAINLARLGALNGV</sequence>
<dbReference type="PANTHER" id="PTHR43628">
    <property type="entry name" value="ACTIVATOR OF C KINASE PROTEIN 1-RELATED"/>
    <property type="match status" value="1"/>
</dbReference>
<dbReference type="InterPro" id="IPR006597">
    <property type="entry name" value="Sel1-like"/>
</dbReference>
<dbReference type="PANTHER" id="PTHR43628:SF1">
    <property type="entry name" value="CHITIN SYNTHASE REGULATORY FACTOR 2-RELATED"/>
    <property type="match status" value="1"/>
</dbReference>
<dbReference type="Pfam" id="PF08238">
    <property type="entry name" value="Sel1"/>
    <property type="match status" value="3"/>
</dbReference>
<dbReference type="SUPFAM" id="SSF81901">
    <property type="entry name" value="HCP-like"/>
    <property type="match status" value="1"/>
</dbReference>
<proteinExistence type="predicted"/>
<feature type="region of interest" description="Disordered" evidence="1">
    <location>
        <begin position="1"/>
        <end position="26"/>
    </location>
</feature>
<organism evidence="2 3">
    <name type="scientific">Asaia bogorensis</name>
    <dbReference type="NCBI Taxonomy" id="91915"/>
    <lineage>
        <taxon>Bacteria</taxon>
        <taxon>Pseudomonadati</taxon>
        <taxon>Pseudomonadota</taxon>
        <taxon>Alphaproteobacteria</taxon>
        <taxon>Acetobacterales</taxon>
        <taxon>Acetobacteraceae</taxon>
        <taxon>Asaia</taxon>
    </lineage>
</organism>
<dbReference type="EMBL" id="CBLX010000027">
    <property type="protein sequence ID" value="CDG41176.1"/>
    <property type="molecule type" value="Genomic_DNA"/>
</dbReference>
<dbReference type="SMART" id="SM00671">
    <property type="entry name" value="SEL1"/>
    <property type="match status" value="4"/>
</dbReference>
<dbReference type="RefSeq" id="WP_023979495.1">
    <property type="nucleotide sequence ID" value="NZ_CBLX010000027.1"/>
</dbReference>
<accession>A0A060QM00</accession>
<evidence type="ECO:0000313" key="2">
    <source>
        <dbReference type="EMBL" id="CDG41176.1"/>
    </source>
</evidence>
<reference evidence="2 3" key="2">
    <citation type="journal article" date="2014" name="PLoS ONE">
        <title>Evolution of mitochondria reconstructed from the energy metabolism of living bacteria.</title>
        <authorList>
            <person name="Degli Esposti M."/>
            <person name="Chouaia B."/>
            <person name="Comandatore F."/>
            <person name="Crotti E."/>
            <person name="Sassera D."/>
            <person name="Lievens P.M."/>
            <person name="Daffonchio D."/>
            <person name="Bandi C."/>
        </authorList>
    </citation>
    <scope>NUCLEOTIDE SEQUENCE [LARGE SCALE GENOMIC DNA]</scope>
    <source>
        <strain evidence="2 3">SF2.1</strain>
    </source>
</reference>
<feature type="compositionally biased region" description="Basic and acidic residues" evidence="1">
    <location>
        <begin position="7"/>
        <end position="16"/>
    </location>
</feature>
<name>A0A060QM00_9PROT</name>
<dbReference type="InterPro" id="IPR052945">
    <property type="entry name" value="Mitotic_Regulator"/>
</dbReference>